<gene>
    <name evidence="1" type="ORF">GKE73_17520</name>
    <name evidence="2" type="ORF">GKE73_18070</name>
</gene>
<dbReference type="EMBL" id="WLYX01000002">
    <property type="protein sequence ID" value="MTD34184.1"/>
    <property type="molecule type" value="Genomic_DNA"/>
</dbReference>
<evidence type="ECO:0000313" key="1">
    <source>
        <dbReference type="EMBL" id="MTD34184.1"/>
    </source>
</evidence>
<dbReference type="RefSeq" id="WP_230371596.1">
    <property type="nucleotide sequence ID" value="NZ_WLYX01000002.1"/>
</dbReference>
<dbReference type="AlphaFoldDB" id="A0A844GHP8"/>
<dbReference type="Proteomes" id="UP000446658">
    <property type="component" value="Unassembled WGS sequence"/>
</dbReference>
<reference evidence="1 3" key="1">
    <citation type="submission" date="2019-11" db="EMBL/GenBank/DDBJ databases">
        <title>Draft genome sequence of Paludibacterium sp. dN18-1.</title>
        <authorList>
            <person name="Im W.-T."/>
        </authorList>
    </citation>
    <scope>NUCLEOTIDE SEQUENCE [LARGE SCALE GENOMIC DNA]</scope>
    <source>
        <strain evidence="1">DN 18-1</strain>
        <strain evidence="3">dN 18-1</strain>
    </source>
</reference>
<evidence type="ECO:0000313" key="3">
    <source>
        <dbReference type="Proteomes" id="UP000446658"/>
    </source>
</evidence>
<organism evidence="1 3">
    <name type="scientific">Paludibacterium denitrificans</name>
    <dbReference type="NCBI Taxonomy" id="2675226"/>
    <lineage>
        <taxon>Bacteria</taxon>
        <taxon>Pseudomonadati</taxon>
        <taxon>Pseudomonadota</taxon>
        <taxon>Betaproteobacteria</taxon>
        <taxon>Neisseriales</taxon>
        <taxon>Chromobacteriaceae</taxon>
        <taxon>Paludibacterium</taxon>
    </lineage>
</organism>
<protein>
    <submittedName>
        <fullName evidence="1">Uncharacterized protein</fullName>
    </submittedName>
</protein>
<name>A0A844GHP8_9NEIS</name>
<accession>A0A844GHP8</accession>
<dbReference type="EMBL" id="WLYX01000002">
    <property type="protein sequence ID" value="MTD34252.1"/>
    <property type="molecule type" value="Genomic_DNA"/>
</dbReference>
<comment type="caution">
    <text evidence="1">The sequence shown here is derived from an EMBL/GenBank/DDBJ whole genome shotgun (WGS) entry which is preliminary data.</text>
</comment>
<evidence type="ECO:0000313" key="2">
    <source>
        <dbReference type="EMBL" id="MTD34252.1"/>
    </source>
</evidence>
<sequence>MATIQREFQGQYGYYQNLKNAQSRIDQRCASIERRMQLVLDRVEQMNGGVDTPQEYARVQSVCKDRSVPKKSLWEKWFG</sequence>
<proteinExistence type="predicted"/>
<keyword evidence="3" id="KW-1185">Reference proteome</keyword>